<evidence type="ECO:0000256" key="1">
    <source>
        <dbReference type="SAM" id="MobiDB-lite"/>
    </source>
</evidence>
<feature type="region of interest" description="Disordered" evidence="1">
    <location>
        <begin position="322"/>
        <end position="393"/>
    </location>
</feature>
<accession>A0A383V0Z8</accession>
<protein>
    <submittedName>
        <fullName evidence="2">Uncharacterized protein</fullName>
    </submittedName>
</protein>
<gene>
    <name evidence="2" type="ORF">BLGHR1_16142</name>
</gene>
<dbReference type="AlphaFoldDB" id="A0A383V0Z8"/>
<proteinExistence type="predicted"/>
<reference evidence="2 3" key="1">
    <citation type="submission" date="2017-11" db="EMBL/GenBank/DDBJ databases">
        <authorList>
            <person name="Kracher B."/>
        </authorList>
    </citation>
    <scope>NUCLEOTIDE SEQUENCE [LARGE SCALE GENOMIC DNA]</scope>
    <source>
        <strain evidence="2 3">RACE1</strain>
    </source>
</reference>
<feature type="compositionally biased region" description="Polar residues" evidence="1">
    <location>
        <begin position="339"/>
        <end position="352"/>
    </location>
</feature>
<feature type="region of interest" description="Disordered" evidence="1">
    <location>
        <begin position="224"/>
        <end position="243"/>
    </location>
</feature>
<dbReference type="EMBL" id="UNSH01000078">
    <property type="protein sequence ID" value="SZF05340.1"/>
    <property type="molecule type" value="Genomic_DNA"/>
</dbReference>
<feature type="region of interest" description="Disordered" evidence="1">
    <location>
        <begin position="1"/>
        <end position="41"/>
    </location>
</feature>
<evidence type="ECO:0000313" key="3">
    <source>
        <dbReference type="Proteomes" id="UP000275772"/>
    </source>
</evidence>
<sequence length="503" mass="55877">MQRAINCATTERMNRSIEDKAMHSHSSARRNSQNSDHNEPINNQINKMIATWIQDYHRHSFGHRNVVPPYTRGGMAKVAMPLPTLISYIPERNLQLDPLCVTHDNLPDSCPESYYHTPNRTKQGTAIMPLASTELHRGSSKMVSTGISSWFTGQTKTYKLSDLTSKPSWNNRRSMVSSLSNTKYDKKISAPRLGSNSSLTMIDRCSEDTLIENSLVCDIGKAIRSSSPNESQQEEQNDDQPLSIRDLLISAEGLLLRLQSAYEQQTSALREMTASRDKVALELEESNIQSRNLQAQIEKMISVESLQDQRIAELEREIHEKSPPCLPAFSHSTSHELQRTSNSHTSFHTNDSFPACDHNYTHARSTDTDSGQDSDTESGAGDSVFSRPRSPALSYTPSLRESIVDSPPALSPKFAVITEPCINLAEKKGVEQPQRTIFGFLSNRMNKEAGHGESGCPNCNGKDVSVAWDTAALLRAENTGLKVRIETLEDGVDAALRAIYGDN</sequence>
<name>A0A383V0Z8_BLUHO</name>
<evidence type="ECO:0000313" key="2">
    <source>
        <dbReference type="EMBL" id="SZF05340.1"/>
    </source>
</evidence>
<organism evidence="2 3">
    <name type="scientific">Blumeria hordei</name>
    <name type="common">Barley powdery mildew</name>
    <name type="synonym">Blumeria graminis f. sp. hordei</name>
    <dbReference type="NCBI Taxonomy" id="2867405"/>
    <lineage>
        <taxon>Eukaryota</taxon>
        <taxon>Fungi</taxon>
        <taxon>Dikarya</taxon>
        <taxon>Ascomycota</taxon>
        <taxon>Pezizomycotina</taxon>
        <taxon>Leotiomycetes</taxon>
        <taxon>Erysiphales</taxon>
        <taxon>Erysiphaceae</taxon>
        <taxon>Blumeria</taxon>
    </lineage>
</organism>
<feature type="compositionally biased region" description="Basic and acidic residues" evidence="1">
    <location>
        <begin position="12"/>
        <end position="22"/>
    </location>
</feature>
<dbReference type="Proteomes" id="UP000275772">
    <property type="component" value="Unassembled WGS sequence"/>
</dbReference>
<dbReference type="VEuPathDB" id="FungiDB:BLGHR1_16142"/>
<feature type="compositionally biased region" description="Polar residues" evidence="1">
    <location>
        <begin position="29"/>
        <end position="41"/>
    </location>
</feature>